<gene>
    <name evidence="7" type="ORF">PBRA_006066</name>
    <name evidence="8" type="ORF">PLBR_LOCUS5381</name>
</gene>
<organism evidence="7 9">
    <name type="scientific">Plasmodiophora brassicae</name>
    <name type="common">Clubroot disease agent</name>
    <dbReference type="NCBI Taxonomy" id="37360"/>
    <lineage>
        <taxon>Eukaryota</taxon>
        <taxon>Sar</taxon>
        <taxon>Rhizaria</taxon>
        <taxon>Endomyxa</taxon>
        <taxon>Phytomyxea</taxon>
        <taxon>Plasmodiophorida</taxon>
        <taxon>Plasmodiophoridae</taxon>
        <taxon>Plasmodiophora</taxon>
    </lineage>
</organism>
<dbReference type="Pfam" id="PF13639">
    <property type="entry name" value="zf-RING_2"/>
    <property type="match status" value="1"/>
</dbReference>
<dbReference type="Gene3D" id="3.30.40.10">
    <property type="entry name" value="Zinc/RING finger domain, C3HC4 (zinc finger)"/>
    <property type="match status" value="1"/>
</dbReference>
<dbReference type="PROSITE" id="PS50089">
    <property type="entry name" value="ZF_RING_2"/>
    <property type="match status" value="1"/>
</dbReference>
<dbReference type="UniPathway" id="UPA00143"/>
<proteinExistence type="predicted"/>
<feature type="domain" description="RING-type" evidence="6">
    <location>
        <begin position="90"/>
        <end position="132"/>
    </location>
</feature>
<dbReference type="GO" id="GO:0008270">
    <property type="term" value="F:zinc ion binding"/>
    <property type="evidence" value="ECO:0007669"/>
    <property type="project" value="UniProtKB-KW"/>
</dbReference>
<dbReference type="SMART" id="SM01197">
    <property type="entry name" value="FANCL_C"/>
    <property type="match status" value="1"/>
</dbReference>
<evidence type="ECO:0000313" key="7">
    <source>
        <dbReference type="EMBL" id="CEO97952.1"/>
    </source>
</evidence>
<evidence type="ECO:0000256" key="5">
    <source>
        <dbReference type="SAM" id="MobiDB-lite"/>
    </source>
</evidence>
<reference evidence="7 9" key="1">
    <citation type="submission" date="2015-02" db="EMBL/GenBank/DDBJ databases">
        <authorList>
            <person name="Chooi Y.-H."/>
        </authorList>
    </citation>
    <scope>NUCLEOTIDE SEQUENCE [LARGE SCALE GENOMIC DNA]</scope>
    <source>
        <strain evidence="7">E3</strain>
    </source>
</reference>
<dbReference type="EMBL" id="OVEO01000009">
    <property type="protein sequence ID" value="SPQ98166.1"/>
    <property type="molecule type" value="Genomic_DNA"/>
</dbReference>
<dbReference type="SUPFAM" id="SSF57850">
    <property type="entry name" value="RING/U-box"/>
    <property type="match status" value="1"/>
</dbReference>
<evidence type="ECO:0000313" key="10">
    <source>
        <dbReference type="Proteomes" id="UP000290189"/>
    </source>
</evidence>
<keyword evidence="9" id="KW-1185">Reference proteome</keyword>
<dbReference type="Proteomes" id="UP000290189">
    <property type="component" value="Unassembled WGS sequence"/>
</dbReference>
<dbReference type="OrthoDB" id="8062037at2759"/>
<evidence type="ECO:0000313" key="8">
    <source>
        <dbReference type="EMBL" id="SPQ98166.1"/>
    </source>
</evidence>
<reference evidence="8 10" key="2">
    <citation type="submission" date="2018-03" db="EMBL/GenBank/DDBJ databases">
        <authorList>
            <person name="Fogelqvist J."/>
        </authorList>
    </citation>
    <scope>NUCLEOTIDE SEQUENCE [LARGE SCALE GENOMIC DNA]</scope>
</reference>
<keyword evidence="1" id="KW-0479">Metal-binding</keyword>
<dbReference type="EMBL" id="CDSF01000081">
    <property type="protein sequence ID" value="CEO97952.1"/>
    <property type="molecule type" value="Genomic_DNA"/>
</dbReference>
<geneLocation type="mitochondrion" evidence="8"/>
<feature type="region of interest" description="Disordered" evidence="5">
    <location>
        <begin position="193"/>
        <end position="236"/>
    </location>
</feature>
<sequence length="236" mass="25993">MQEDGSGTSDSPSRMVVRLNRRVLPMPHMRRSAFRASTARSHRHRPVLPPPMPALVLPEPAIAICTDLQDDPSAPAARGDPISAISNVTCSICFEMVRTDRQVVPCGHEFHRACLQPWLSAPDSPRSCPNCRAPILAPAAPVQDRNRFAPLLVEMLDDPPFLRITGIRRFQYRQPSAVSVDNDADHDVMVSPFSSVDDEEEQRTWQGQRQSVASSLRSNSSASADDDLSDTSESPS</sequence>
<evidence type="ECO:0000259" key="6">
    <source>
        <dbReference type="PROSITE" id="PS50089"/>
    </source>
</evidence>
<protein>
    <recommendedName>
        <fullName evidence="6">RING-type domain-containing protein</fullName>
    </recommendedName>
</protein>
<evidence type="ECO:0000313" key="9">
    <source>
        <dbReference type="Proteomes" id="UP000039324"/>
    </source>
</evidence>
<evidence type="ECO:0000256" key="2">
    <source>
        <dbReference type="ARBA" id="ARBA00022771"/>
    </source>
</evidence>
<dbReference type="Proteomes" id="UP000039324">
    <property type="component" value="Unassembled WGS sequence"/>
</dbReference>
<dbReference type="AlphaFoldDB" id="A0A0G4IRX2"/>
<dbReference type="SMART" id="SM00184">
    <property type="entry name" value="RING"/>
    <property type="match status" value="1"/>
</dbReference>
<keyword evidence="8" id="KW-0496">Mitochondrion</keyword>
<dbReference type="PANTHER" id="PTHR45969:SF69">
    <property type="entry name" value="FINGER DOMAIN PROTEIN, PUTATIVE (AFU_ORTHOLOGUE AFUA_3G12190)-RELATED"/>
    <property type="match status" value="1"/>
</dbReference>
<keyword evidence="3" id="KW-0862">Zinc</keyword>
<evidence type="ECO:0000256" key="1">
    <source>
        <dbReference type="ARBA" id="ARBA00022723"/>
    </source>
</evidence>
<dbReference type="GO" id="GO:0061630">
    <property type="term" value="F:ubiquitin protein ligase activity"/>
    <property type="evidence" value="ECO:0007669"/>
    <property type="project" value="TreeGrafter"/>
</dbReference>
<dbReference type="InterPro" id="IPR013083">
    <property type="entry name" value="Znf_RING/FYVE/PHD"/>
</dbReference>
<dbReference type="InterPro" id="IPR001841">
    <property type="entry name" value="Znf_RING"/>
</dbReference>
<evidence type="ECO:0000256" key="4">
    <source>
        <dbReference type="PROSITE-ProRule" id="PRU00175"/>
    </source>
</evidence>
<feature type="compositionally biased region" description="Low complexity" evidence="5">
    <location>
        <begin position="211"/>
        <end position="223"/>
    </location>
</feature>
<dbReference type="GO" id="GO:0016567">
    <property type="term" value="P:protein ubiquitination"/>
    <property type="evidence" value="ECO:0007669"/>
    <property type="project" value="UniProtKB-UniPathway"/>
</dbReference>
<evidence type="ECO:0000256" key="3">
    <source>
        <dbReference type="ARBA" id="ARBA00022833"/>
    </source>
</evidence>
<keyword evidence="2 4" id="KW-0863">Zinc-finger</keyword>
<name>A0A0G4IRX2_PLABS</name>
<dbReference type="PANTHER" id="PTHR45969">
    <property type="entry name" value="RING ZINC FINGER PROTEIN-RELATED"/>
    <property type="match status" value="1"/>
</dbReference>
<accession>A0A0G4IRX2</accession>
<dbReference type="STRING" id="37360.A0A0G4IRX2"/>